<dbReference type="AlphaFoldDB" id="A0A8J5Q2H3"/>
<evidence type="ECO:0000256" key="3">
    <source>
        <dbReference type="ARBA" id="ARBA00022771"/>
    </source>
</evidence>
<dbReference type="PANTHER" id="PTHR46481">
    <property type="entry name" value="ZINC FINGER BED DOMAIN-CONTAINING PROTEIN 4"/>
    <property type="match status" value="1"/>
</dbReference>
<dbReference type="GO" id="GO:0032259">
    <property type="term" value="P:methylation"/>
    <property type="evidence" value="ECO:0007669"/>
    <property type="project" value="UniProtKB-KW"/>
</dbReference>
<dbReference type="CDD" id="cd02440">
    <property type="entry name" value="AdoMet_MTases"/>
    <property type="match status" value="1"/>
</dbReference>
<evidence type="ECO:0000256" key="4">
    <source>
        <dbReference type="ARBA" id="ARBA00022833"/>
    </source>
</evidence>
<comment type="caution">
    <text evidence="6">The sequence shown here is derived from an EMBL/GenBank/DDBJ whole genome shotgun (WGS) entry which is preliminary data.</text>
</comment>
<reference evidence="6" key="1">
    <citation type="submission" date="2021-04" db="EMBL/GenBank/DDBJ databases">
        <title>First draft genome resource for Brassicaceae pathogens Fusarium oxysporum f. sp. raphani and Fusarium oxysporum f. sp. rapae.</title>
        <authorList>
            <person name="Asai S."/>
        </authorList>
    </citation>
    <scope>NUCLEOTIDE SEQUENCE</scope>
    <source>
        <strain evidence="6">Tf1262</strain>
    </source>
</reference>
<keyword evidence="6" id="KW-0808">Transferase</keyword>
<dbReference type="GO" id="GO:0005634">
    <property type="term" value="C:nucleus"/>
    <property type="evidence" value="ECO:0007669"/>
    <property type="project" value="UniProtKB-SubCell"/>
</dbReference>
<dbReference type="Proteomes" id="UP000693942">
    <property type="component" value="Unassembled WGS sequence"/>
</dbReference>
<comment type="subcellular location">
    <subcellularLocation>
        <location evidence="1">Nucleus</location>
    </subcellularLocation>
</comment>
<accession>A0A8J5Q2H3</accession>
<evidence type="ECO:0000256" key="2">
    <source>
        <dbReference type="ARBA" id="ARBA00022723"/>
    </source>
</evidence>
<name>A0A8J5Q2H3_FUSOX</name>
<protein>
    <submittedName>
        <fullName evidence="6">Methyltransferase ustM</fullName>
    </submittedName>
</protein>
<keyword evidence="4" id="KW-0862">Zinc</keyword>
<organism evidence="6 7">
    <name type="scientific">Fusarium oxysporum f. sp. raphani</name>
    <dbReference type="NCBI Taxonomy" id="96318"/>
    <lineage>
        <taxon>Eukaryota</taxon>
        <taxon>Fungi</taxon>
        <taxon>Dikarya</taxon>
        <taxon>Ascomycota</taxon>
        <taxon>Pezizomycotina</taxon>
        <taxon>Sordariomycetes</taxon>
        <taxon>Hypocreomycetidae</taxon>
        <taxon>Hypocreales</taxon>
        <taxon>Nectriaceae</taxon>
        <taxon>Fusarium</taxon>
        <taxon>Fusarium oxysporum species complex</taxon>
    </lineage>
</organism>
<gene>
    <name evidence="6" type="primary">ustM</name>
    <name evidence="6" type="ORF">Forpi1262_v010904</name>
</gene>
<keyword evidence="3" id="KW-0863">Zinc-finger</keyword>
<evidence type="ECO:0000313" key="7">
    <source>
        <dbReference type="Proteomes" id="UP000693942"/>
    </source>
</evidence>
<keyword evidence="5" id="KW-0539">Nucleus</keyword>
<dbReference type="PANTHER" id="PTHR46481:SF10">
    <property type="entry name" value="ZINC FINGER BED DOMAIN-CONTAINING PROTEIN 39"/>
    <property type="match status" value="1"/>
</dbReference>
<dbReference type="GO" id="GO:0008270">
    <property type="term" value="F:zinc ion binding"/>
    <property type="evidence" value="ECO:0007669"/>
    <property type="project" value="UniProtKB-KW"/>
</dbReference>
<dbReference type="InterPro" id="IPR052035">
    <property type="entry name" value="ZnF_BED_domain_contain"/>
</dbReference>
<evidence type="ECO:0000313" key="6">
    <source>
        <dbReference type="EMBL" id="KAG7427827.1"/>
    </source>
</evidence>
<evidence type="ECO:0000256" key="1">
    <source>
        <dbReference type="ARBA" id="ARBA00004123"/>
    </source>
</evidence>
<evidence type="ECO:0000256" key="5">
    <source>
        <dbReference type="ARBA" id="ARBA00023242"/>
    </source>
</evidence>
<sequence length="958" mass="108560">MKPSSRTSSPVPSIPQSLASYLPPTSTYTTPEATVDDAPQCEFDIDWENIWHCGKRLVGVKKRPRHRRVVGTKMKESWIYRHGANLEHKGVRYWLCRLCHEKRSYSTALYASSGTAHAARHLLRQHQIAEFGDSSPSLTTPFTLAAASASSSVRPLSRQASLGFQLGSHFDERSWKARFVDWIILEDVTFRQASSERLRWLIANGGELASQLLPEHHTTVCSWIRLTFESRRQIIFNLVKDAKSSVHLSFDLWTASNGFHYIGIVGHFVDSEGEKRDVLLGLPRLVGPHSGENMASYVKEVINQYEMGSKLGYFMLDNAESNDTCLETLARWFPMDVSRRRLRCIGHIINLVVRAVIFGSNVSKFEAELRGATDEFSFEIWAKKGAVGRLHNLATYIRRTDQRRQALRRLQTELAGDDAIFTLEIVVDGKTRWNSIYVMIKRGMRICLSLTSVEHLLTWDRLILALELRSAIELYQSRWQKPKNDPVHRDLTKDFLSAVDWAELERFHDFLKPFYILTKTMEGNASKPGTEGGHGAVWETLKTMDYLFVKFKQAAEETQFEEPSHFKSGIDCGWAKLEDYYIKTDRTPIYRAALALHPSYGYDYFERHWKNAMDRPQWYSDMQSAVGSLFDEYVRQAEVETQAQAGLLEDEADEIEADVNDYSSFGKRSIRSLHTQRKKVKAPHWSTPESLQIEIDQTTHRLELLNFFHIPASSNILEIGCGQGTCTVVLGHVIGEDGHVDAIDPAPLDYGAPYTLGQAQEHITKGPLGGSVKFWQTQLEDFLKETGDKKWDYAVFVHCLWYLDAPETLARMLKALKGRVNRICIAEYAMKASEPAAIPHVLAALTRATLEAQRPDSEANIRCLLSPIDIKNIAGDSGWKVERETEIVPHEGLQDGGWEVGDVKSKSSLDDIEQYVADSKMKVVLRSGREAVVRAVEGLDGKKVRTMDVWAATLVGTD</sequence>
<keyword evidence="6" id="KW-0489">Methyltransferase</keyword>
<keyword evidence="2" id="KW-0479">Metal-binding</keyword>
<proteinExistence type="predicted"/>
<dbReference type="EMBL" id="JAELUR010000008">
    <property type="protein sequence ID" value="KAG7427827.1"/>
    <property type="molecule type" value="Genomic_DNA"/>
</dbReference>
<dbReference type="GO" id="GO:0008168">
    <property type="term" value="F:methyltransferase activity"/>
    <property type="evidence" value="ECO:0007669"/>
    <property type="project" value="UniProtKB-KW"/>
</dbReference>